<sequence>MKMEQSSIGSVIRRMWEWCKVLGSTTHACGFKSLSQVYSADSIYPHNHEIDPMAVTVSKIKANIKQRSVERVRSHSSCLIMNSSLLLLLWLPVFQSAVRKQVRRIRIRTKFQLLEARRVEDVQFLLQVSSTKVAFEIKNSLARDSGRK</sequence>
<dbReference type="Proteomes" id="UP000887574">
    <property type="component" value="Unplaced"/>
</dbReference>
<accession>A0A915CZK6</accession>
<evidence type="ECO:0000313" key="1">
    <source>
        <dbReference type="Proteomes" id="UP000887574"/>
    </source>
</evidence>
<organism evidence="1 2">
    <name type="scientific">Ditylenchus dipsaci</name>
    <dbReference type="NCBI Taxonomy" id="166011"/>
    <lineage>
        <taxon>Eukaryota</taxon>
        <taxon>Metazoa</taxon>
        <taxon>Ecdysozoa</taxon>
        <taxon>Nematoda</taxon>
        <taxon>Chromadorea</taxon>
        <taxon>Rhabditida</taxon>
        <taxon>Tylenchina</taxon>
        <taxon>Tylenchomorpha</taxon>
        <taxon>Sphaerularioidea</taxon>
        <taxon>Anguinidae</taxon>
        <taxon>Anguininae</taxon>
        <taxon>Ditylenchus</taxon>
    </lineage>
</organism>
<protein>
    <submittedName>
        <fullName evidence="2">Uncharacterized protein</fullName>
    </submittedName>
</protein>
<reference evidence="2" key="1">
    <citation type="submission" date="2022-11" db="UniProtKB">
        <authorList>
            <consortium name="WormBaseParasite"/>
        </authorList>
    </citation>
    <scope>IDENTIFICATION</scope>
</reference>
<keyword evidence="1" id="KW-1185">Reference proteome</keyword>
<dbReference type="AlphaFoldDB" id="A0A915CZK6"/>
<proteinExistence type="predicted"/>
<evidence type="ECO:0000313" key="2">
    <source>
        <dbReference type="WBParaSite" id="jg14244"/>
    </source>
</evidence>
<dbReference type="WBParaSite" id="jg14244">
    <property type="protein sequence ID" value="jg14244"/>
    <property type="gene ID" value="jg14244"/>
</dbReference>
<name>A0A915CZK6_9BILA</name>